<evidence type="ECO:0000256" key="10">
    <source>
        <dbReference type="ARBA" id="ARBA00031009"/>
    </source>
</evidence>
<sequence>MKCPKCQSSNITTDEEQGEAVCECGNVIERGGIVNNVEFNNVGNRSKVYGSFFDKNAPNNGMFAGNNNLLSESGQMRLYKAYKLIEQIGSKLSLPQTLAESAKKLYKIAKLEFDKNFVQGRQTKHVAAVVLYIVCRLEQKPHLLIDFADALQTSLYSLGSTYLKLIKKIKNNMNKLDLPLIDPSLFIHKFCARLDFEDKTQTVATTALRMLQSMKRDWISTGRRPAGLCGAAILISARYHGFSRSTHQIVKVVKVCHETIRKRLQEFKKTGVAQLTMQEFEAIKDSDMAENDKYGMDPPAFIKSLLQKNKALKCIKDVECEEVKEEETEATIKRKREAKEESKEEEELEYQTPVIKEEIKPKPKKERPADLPDNESLLSSDDEDIHQYLLNEDEKKVKSVVWHKMNEEWLKEQEMNQKKAKKVENTPTKPSVEKKVKPRAKPNHLFAETLKTKNLI</sequence>
<dbReference type="FunFam" id="1.10.472.10:FF:000002">
    <property type="entry name" value="Transcription factor IIIB 90 kDa subunit"/>
    <property type="match status" value="1"/>
</dbReference>
<evidence type="ECO:0000256" key="4">
    <source>
        <dbReference type="ARBA" id="ARBA00022771"/>
    </source>
</evidence>
<dbReference type="Proteomes" id="UP001295684">
    <property type="component" value="Unassembled WGS sequence"/>
</dbReference>
<gene>
    <name evidence="14" type="ORF">ECRASSUSDP1_LOCUS9290</name>
</gene>
<comment type="subcellular location">
    <subcellularLocation>
        <location evidence="1">Nucleus</location>
    </subcellularLocation>
</comment>
<feature type="domain" description="TFIIB-type" evidence="13">
    <location>
        <begin position="1"/>
        <end position="29"/>
    </location>
</feature>
<dbReference type="GO" id="GO:0070897">
    <property type="term" value="P:transcription preinitiation complex assembly"/>
    <property type="evidence" value="ECO:0007669"/>
    <property type="project" value="InterPro"/>
</dbReference>
<dbReference type="InterPro" id="IPR013150">
    <property type="entry name" value="TFIIB_cyclin"/>
</dbReference>
<protein>
    <recommendedName>
        <fullName evidence="10">B-related factor 1</fullName>
    </recommendedName>
</protein>
<evidence type="ECO:0000313" key="15">
    <source>
        <dbReference type="Proteomes" id="UP001295684"/>
    </source>
</evidence>
<dbReference type="InterPro" id="IPR000812">
    <property type="entry name" value="TFIIB"/>
</dbReference>
<dbReference type="PROSITE" id="PS51134">
    <property type="entry name" value="ZF_TFIIB"/>
    <property type="match status" value="1"/>
</dbReference>
<dbReference type="GO" id="GO:0017025">
    <property type="term" value="F:TBP-class protein binding"/>
    <property type="evidence" value="ECO:0007669"/>
    <property type="project" value="InterPro"/>
</dbReference>
<dbReference type="Gene3D" id="1.20.5.650">
    <property type="entry name" value="Single helix bin"/>
    <property type="match status" value="1"/>
</dbReference>
<dbReference type="GO" id="GO:0097550">
    <property type="term" value="C:transcription preinitiation complex"/>
    <property type="evidence" value="ECO:0007669"/>
    <property type="project" value="TreeGrafter"/>
</dbReference>
<keyword evidence="5" id="KW-0862">Zinc</keyword>
<feature type="region of interest" description="Disordered" evidence="12">
    <location>
        <begin position="414"/>
        <end position="444"/>
    </location>
</feature>
<evidence type="ECO:0000256" key="8">
    <source>
        <dbReference type="ARBA" id="ARBA00023163"/>
    </source>
</evidence>
<organism evidence="14 15">
    <name type="scientific">Euplotes crassus</name>
    <dbReference type="NCBI Taxonomy" id="5936"/>
    <lineage>
        <taxon>Eukaryota</taxon>
        <taxon>Sar</taxon>
        <taxon>Alveolata</taxon>
        <taxon>Ciliophora</taxon>
        <taxon>Intramacronucleata</taxon>
        <taxon>Spirotrichea</taxon>
        <taxon>Hypotrichia</taxon>
        <taxon>Euplotida</taxon>
        <taxon>Euplotidae</taxon>
        <taxon>Moneuplotes</taxon>
    </lineage>
</organism>
<feature type="compositionally biased region" description="Basic and acidic residues" evidence="12">
    <location>
        <begin position="355"/>
        <end position="370"/>
    </location>
</feature>
<dbReference type="AlphaFoldDB" id="A0AAD1UEU3"/>
<name>A0AAD1UEU3_EUPCR</name>
<reference evidence="14" key="1">
    <citation type="submission" date="2023-07" db="EMBL/GenBank/DDBJ databases">
        <authorList>
            <consortium name="AG Swart"/>
            <person name="Singh M."/>
            <person name="Singh A."/>
            <person name="Seah K."/>
            <person name="Emmerich C."/>
        </authorList>
    </citation>
    <scope>NUCLEOTIDE SEQUENCE</scope>
    <source>
        <strain evidence="14">DP1</strain>
    </source>
</reference>
<evidence type="ECO:0000256" key="7">
    <source>
        <dbReference type="ARBA" id="ARBA00023159"/>
    </source>
</evidence>
<evidence type="ECO:0000256" key="1">
    <source>
        <dbReference type="ARBA" id="ARBA00004123"/>
    </source>
</evidence>
<evidence type="ECO:0000256" key="12">
    <source>
        <dbReference type="SAM" id="MobiDB-lite"/>
    </source>
</evidence>
<dbReference type="PANTHER" id="PTHR11618:SF4">
    <property type="entry name" value="TRANSCRIPTION FACTOR IIIB 90 KDA SUBUNIT"/>
    <property type="match status" value="1"/>
</dbReference>
<comment type="similarity">
    <text evidence="2">Belongs to the TFIIB family.</text>
</comment>
<dbReference type="GO" id="GO:0005634">
    <property type="term" value="C:nucleus"/>
    <property type="evidence" value="ECO:0007669"/>
    <property type="project" value="UniProtKB-SubCell"/>
</dbReference>
<evidence type="ECO:0000256" key="11">
    <source>
        <dbReference type="PROSITE-ProRule" id="PRU00469"/>
    </source>
</evidence>
<evidence type="ECO:0000313" key="14">
    <source>
        <dbReference type="EMBL" id="CAI2368001.1"/>
    </source>
</evidence>
<feature type="region of interest" description="Disordered" evidence="12">
    <location>
        <begin position="326"/>
        <end position="381"/>
    </location>
</feature>
<dbReference type="CDD" id="cd20554">
    <property type="entry name" value="CYCLIN_TFIIIB90_rpt2"/>
    <property type="match status" value="1"/>
</dbReference>
<evidence type="ECO:0000256" key="2">
    <source>
        <dbReference type="ARBA" id="ARBA00010857"/>
    </source>
</evidence>
<keyword evidence="7" id="KW-0010">Activator</keyword>
<accession>A0AAD1UEU3</accession>
<dbReference type="Gene3D" id="1.10.472.10">
    <property type="entry name" value="Cyclin-like"/>
    <property type="match status" value="2"/>
</dbReference>
<dbReference type="SUPFAM" id="SSF47954">
    <property type="entry name" value="Cyclin-like"/>
    <property type="match status" value="2"/>
</dbReference>
<dbReference type="Pfam" id="PF08271">
    <property type="entry name" value="Zn_Ribbon_TF"/>
    <property type="match status" value="1"/>
</dbReference>
<evidence type="ECO:0000256" key="5">
    <source>
        <dbReference type="ARBA" id="ARBA00022833"/>
    </source>
</evidence>
<dbReference type="SUPFAM" id="SSF57783">
    <property type="entry name" value="Zinc beta-ribbon"/>
    <property type="match status" value="1"/>
</dbReference>
<evidence type="ECO:0000256" key="6">
    <source>
        <dbReference type="ARBA" id="ARBA00023015"/>
    </source>
</evidence>
<keyword evidence="15" id="KW-1185">Reference proteome</keyword>
<dbReference type="GO" id="GO:0001006">
    <property type="term" value="F:RNA polymerase III type 3 promoter sequence-specific DNA binding"/>
    <property type="evidence" value="ECO:0007669"/>
    <property type="project" value="TreeGrafter"/>
</dbReference>
<keyword evidence="3" id="KW-0479">Metal-binding</keyword>
<dbReference type="GO" id="GO:0000995">
    <property type="term" value="F:RNA polymerase III general transcription initiation factor activity"/>
    <property type="evidence" value="ECO:0007669"/>
    <property type="project" value="TreeGrafter"/>
</dbReference>
<dbReference type="PRINTS" id="PR00685">
    <property type="entry name" value="TIFACTORIIB"/>
</dbReference>
<keyword evidence="8" id="KW-0804">Transcription</keyword>
<dbReference type="InterPro" id="IPR011665">
    <property type="entry name" value="BRF1_TBP-bd_dom"/>
</dbReference>
<dbReference type="Gene3D" id="2.20.25.10">
    <property type="match status" value="1"/>
</dbReference>
<dbReference type="InterPro" id="IPR013137">
    <property type="entry name" value="Znf_TFIIB"/>
</dbReference>
<keyword evidence="4 11" id="KW-0863">Zinc-finger</keyword>
<dbReference type="InterPro" id="IPR013763">
    <property type="entry name" value="Cyclin-like_dom"/>
</dbReference>
<dbReference type="SMART" id="SM00385">
    <property type="entry name" value="CYCLIN"/>
    <property type="match status" value="2"/>
</dbReference>
<dbReference type="CDD" id="cd20553">
    <property type="entry name" value="CYCLIN_TFIIIB90_rpt1"/>
    <property type="match status" value="1"/>
</dbReference>
<dbReference type="PANTHER" id="PTHR11618">
    <property type="entry name" value="TRANSCRIPTION INITIATION FACTOR IIB-RELATED"/>
    <property type="match status" value="1"/>
</dbReference>
<dbReference type="InterPro" id="IPR036915">
    <property type="entry name" value="Cyclin-like_sf"/>
</dbReference>
<proteinExistence type="inferred from homology"/>
<evidence type="ECO:0000256" key="3">
    <source>
        <dbReference type="ARBA" id="ARBA00022723"/>
    </source>
</evidence>
<dbReference type="Pfam" id="PF07741">
    <property type="entry name" value="BRF1"/>
    <property type="match status" value="1"/>
</dbReference>
<keyword evidence="6" id="KW-0805">Transcription regulation</keyword>
<comment type="caution">
    <text evidence="14">The sequence shown here is derived from an EMBL/GenBank/DDBJ whole genome shotgun (WGS) entry which is preliminary data.</text>
</comment>
<dbReference type="EMBL" id="CAMPGE010009127">
    <property type="protein sequence ID" value="CAI2368001.1"/>
    <property type="molecule type" value="Genomic_DNA"/>
</dbReference>
<keyword evidence="9" id="KW-0539">Nucleus</keyword>
<dbReference type="GO" id="GO:0008270">
    <property type="term" value="F:zinc ion binding"/>
    <property type="evidence" value="ECO:0007669"/>
    <property type="project" value="UniProtKB-KW"/>
</dbReference>
<dbReference type="Pfam" id="PF00382">
    <property type="entry name" value="TFIIB"/>
    <property type="match status" value="2"/>
</dbReference>
<evidence type="ECO:0000256" key="9">
    <source>
        <dbReference type="ARBA" id="ARBA00023242"/>
    </source>
</evidence>
<dbReference type="GO" id="GO:0000126">
    <property type="term" value="C:transcription factor TFIIIB complex"/>
    <property type="evidence" value="ECO:0007669"/>
    <property type="project" value="TreeGrafter"/>
</dbReference>
<evidence type="ECO:0000259" key="13">
    <source>
        <dbReference type="PROSITE" id="PS51134"/>
    </source>
</evidence>